<feature type="compositionally biased region" description="Basic and acidic residues" evidence="5">
    <location>
        <begin position="385"/>
        <end position="395"/>
    </location>
</feature>
<dbReference type="EMBL" id="JANDBD010000004">
    <property type="protein sequence ID" value="MCP9272901.1"/>
    <property type="molecule type" value="Genomic_DNA"/>
</dbReference>
<feature type="transmembrane region" description="Helical" evidence="6">
    <location>
        <begin position="59"/>
        <end position="76"/>
    </location>
</feature>
<feature type="transmembrane region" description="Helical" evidence="6">
    <location>
        <begin position="12"/>
        <end position="38"/>
    </location>
</feature>
<keyword evidence="4 6" id="KW-0472">Membrane</keyword>
<feature type="compositionally biased region" description="Polar residues" evidence="5">
    <location>
        <begin position="366"/>
        <end position="380"/>
    </location>
</feature>
<comment type="caution">
    <text evidence="8">The sequence shown here is derived from an EMBL/GenBank/DDBJ whole genome shotgun (WGS) entry which is preliminary data.</text>
</comment>
<feature type="transmembrane region" description="Helical" evidence="6">
    <location>
        <begin position="140"/>
        <end position="159"/>
    </location>
</feature>
<keyword evidence="3 6" id="KW-1133">Transmembrane helix</keyword>
<reference evidence="8 9" key="1">
    <citation type="submission" date="2022-06" db="EMBL/GenBank/DDBJ databases">
        <title>Mycolicibacterium sp. CAU 1645 isolated from seawater.</title>
        <authorList>
            <person name="Kim W."/>
        </authorList>
    </citation>
    <scope>NUCLEOTIDE SEQUENCE [LARGE SCALE GENOMIC DNA]</scope>
    <source>
        <strain evidence="8 9">CAU 1645</strain>
    </source>
</reference>
<feature type="transmembrane region" description="Helical" evidence="6">
    <location>
        <begin position="171"/>
        <end position="196"/>
    </location>
</feature>
<dbReference type="InterPro" id="IPR010920">
    <property type="entry name" value="LSM_dom_sf"/>
</dbReference>
<accession>A0ABT1M1A1</accession>
<dbReference type="PANTHER" id="PTHR30566:SF25">
    <property type="entry name" value="INNER MEMBRANE PROTEIN"/>
    <property type="match status" value="1"/>
</dbReference>
<dbReference type="InterPro" id="IPR006685">
    <property type="entry name" value="MscS_channel_2nd"/>
</dbReference>
<organism evidence="8 9">
    <name type="scientific">Mycolicibacterium arenosum</name>
    <dbReference type="NCBI Taxonomy" id="2952157"/>
    <lineage>
        <taxon>Bacteria</taxon>
        <taxon>Bacillati</taxon>
        <taxon>Actinomycetota</taxon>
        <taxon>Actinomycetes</taxon>
        <taxon>Mycobacteriales</taxon>
        <taxon>Mycobacteriaceae</taxon>
        <taxon>Mycolicibacterium</taxon>
    </lineage>
</organism>
<evidence type="ECO:0000256" key="3">
    <source>
        <dbReference type="ARBA" id="ARBA00022989"/>
    </source>
</evidence>
<dbReference type="InterPro" id="IPR023408">
    <property type="entry name" value="MscS_beta-dom_sf"/>
</dbReference>
<feature type="domain" description="Mechanosensitive ion channel MscS" evidence="7">
    <location>
        <begin position="191"/>
        <end position="257"/>
    </location>
</feature>
<gene>
    <name evidence="8" type="ORF">NM203_11970</name>
</gene>
<dbReference type="Gene3D" id="2.30.30.60">
    <property type="match status" value="1"/>
</dbReference>
<evidence type="ECO:0000256" key="6">
    <source>
        <dbReference type="SAM" id="Phobius"/>
    </source>
</evidence>
<evidence type="ECO:0000256" key="2">
    <source>
        <dbReference type="ARBA" id="ARBA00022692"/>
    </source>
</evidence>
<dbReference type="Proteomes" id="UP001651690">
    <property type="component" value="Unassembled WGS sequence"/>
</dbReference>
<sequence>MPDETELESATNLAVTLAWVAGAVVIAFLAGVVLTWVLRRLGRRSRVIDDVATLTRMPVRATLAVFGASIAVQRTSDASDPWRGWVDHTLLIVNIATLTWLLVSLVLVAERRMIAIYAGGGDDLTDADRRWRRVRTQVTVLRRLAIAVVVLLGVAAILMTFPSFSDIGTTLFASAGVLSVVAGLAAQTSLGAVFAGMQIAFSGAVRVGDVVELEQGQWWGRIEEITLTYVVVRLWDERRLVLPSTYFTTTPFENWTRNATEIMGSVELDVDFRVPFNDMRTELGRLLSESEQWDGRRGVLQVTDAVAGVVRVRVVVSAPNAGALFDLRCAVREGLVSWVHRTGGAFPMQRLVQYEPDTEPVPNGSAGESGSRHVTSNLFSGSPEADERSRAFDEHPDYDEALATSSNGSRG</sequence>
<evidence type="ECO:0000256" key="4">
    <source>
        <dbReference type="ARBA" id="ARBA00023136"/>
    </source>
</evidence>
<dbReference type="Gene3D" id="1.10.287.1260">
    <property type="match status" value="1"/>
</dbReference>
<name>A0ABT1M1A1_9MYCO</name>
<feature type="region of interest" description="Disordered" evidence="5">
    <location>
        <begin position="356"/>
        <end position="411"/>
    </location>
</feature>
<dbReference type="RefSeq" id="WP_255060148.1">
    <property type="nucleotide sequence ID" value="NZ_JANDBD010000004.1"/>
</dbReference>
<keyword evidence="9" id="KW-1185">Reference proteome</keyword>
<feature type="transmembrane region" description="Helical" evidence="6">
    <location>
        <begin position="88"/>
        <end position="109"/>
    </location>
</feature>
<evidence type="ECO:0000313" key="8">
    <source>
        <dbReference type="EMBL" id="MCP9272901.1"/>
    </source>
</evidence>
<keyword evidence="2 6" id="KW-0812">Transmembrane</keyword>
<dbReference type="PANTHER" id="PTHR30566">
    <property type="entry name" value="YNAI-RELATED MECHANOSENSITIVE ION CHANNEL"/>
    <property type="match status" value="1"/>
</dbReference>
<evidence type="ECO:0000259" key="7">
    <source>
        <dbReference type="Pfam" id="PF00924"/>
    </source>
</evidence>
<evidence type="ECO:0000256" key="1">
    <source>
        <dbReference type="ARBA" id="ARBA00004370"/>
    </source>
</evidence>
<protein>
    <submittedName>
        <fullName evidence="8">Mechanosensitive ion channel family protein</fullName>
    </submittedName>
</protein>
<dbReference type="Pfam" id="PF00924">
    <property type="entry name" value="MS_channel_2nd"/>
    <property type="match status" value="1"/>
</dbReference>
<dbReference type="SUPFAM" id="SSF50182">
    <property type="entry name" value="Sm-like ribonucleoproteins"/>
    <property type="match status" value="1"/>
</dbReference>
<comment type="subcellular location">
    <subcellularLocation>
        <location evidence="1">Membrane</location>
    </subcellularLocation>
</comment>
<proteinExistence type="predicted"/>
<evidence type="ECO:0000256" key="5">
    <source>
        <dbReference type="SAM" id="MobiDB-lite"/>
    </source>
</evidence>
<evidence type="ECO:0000313" key="9">
    <source>
        <dbReference type="Proteomes" id="UP001651690"/>
    </source>
</evidence>